<keyword evidence="1" id="KW-0479">Metal-binding</keyword>
<dbReference type="Gene3D" id="3.30.160.60">
    <property type="entry name" value="Classic Zinc Finger"/>
    <property type="match status" value="1"/>
</dbReference>
<evidence type="ECO:0000256" key="1">
    <source>
        <dbReference type="PROSITE-ProRule" id="PRU00042"/>
    </source>
</evidence>
<gene>
    <name evidence="3" type="ORF">g.1883</name>
</gene>
<feature type="domain" description="C2H2-type" evidence="2">
    <location>
        <begin position="81"/>
        <end position="109"/>
    </location>
</feature>
<name>A0A1B6MDT9_9HEMI</name>
<feature type="non-terminal residue" evidence="3">
    <location>
        <position position="1"/>
    </location>
</feature>
<dbReference type="InterPro" id="IPR013087">
    <property type="entry name" value="Znf_C2H2_type"/>
</dbReference>
<protein>
    <recommendedName>
        <fullName evidence="2">C2H2-type domain-containing protein</fullName>
    </recommendedName>
</protein>
<accession>A0A1B6MDT9</accession>
<proteinExistence type="predicted"/>
<keyword evidence="1" id="KW-0863">Zinc-finger</keyword>
<keyword evidence="1" id="KW-0862">Zinc</keyword>
<dbReference type="PROSITE" id="PS00028">
    <property type="entry name" value="ZINC_FINGER_C2H2_1"/>
    <property type="match status" value="1"/>
</dbReference>
<dbReference type="EMBL" id="GEBQ01005874">
    <property type="protein sequence ID" value="JAT34103.1"/>
    <property type="molecule type" value="Transcribed_RNA"/>
</dbReference>
<evidence type="ECO:0000313" key="3">
    <source>
        <dbReference type="EMBL" id="JAT34103.1"/>
    </source>
</evidence>
<organism evidence="3">
    <name type="scientific">Graphocephala atropunctata</name>
    <dbReference type="NCBI Taxonomy" id="36148"/>
    <lineage>
        <taxon>Eukaryota</taxon>
        <taxon>Metazoa</taxon>
        <taxon>Ecdysozoa</taxon>
        <taxon>Arthropoda</taxon>
        <taxon>Hexapoda</taxon>
        <taxon>Insecta</taxon>
        <taxon>Pterygota</taxon>
        <taxon>Neoptera</taxon>
        <taxon>Paraneoptera</taxon>
        <taxon>Hemiptera</taxon>
        <taxon>Auchenorrhyncha</taxon>
        <taxon>Membracoidea</taxon>
        <taxon>Cicadellidae</taxon>
        <taxon>Cicadellinae</taxon>
        <taxon>Cicadellini</taxon>
        <taxon>Graphocephala</taxon>
    </lineage>
</organism>
<evidence type="ECO:0000259" key="2">
    <source>
        <dbReference type="PROSITE" id="PS50157"/>
    </source>
</evidence>
<dbReference type="GO" id="GO:0008270">
    <property type="term" value="F:zinc ion binding"/>
    <property type="evidence" value="ECO:0007669"/>
    <property type="project" value="UniProtKB-KW"/>
</dbReference>
<feature type="domain" description="C2H2-type" evidence="2">
    <location>
        <begin position="52"/>
        <end position="79"/>
    </location>
</feature>
<dbReference type="InterPro" id="IPR036236">
    <property type="entry name" value="Znf_C2H2_sf"/>
</dbReference>
<dbReference type="PROSITE" id="PS50157">
    <property type="entry name" value="ZINC_FINGER_C2H2_2"/>
    <property type="match status" value="2"/>
</dbReference>
<sequence>LNRSSREFPFYFDQNLISIMEKRVMMGNLLRLQEYNRMRNYPNLTMDPSRRAFCPNCNKHYSCKSALNRHLKLECGKEPQFKCPECPRRYTQRSSLMSHLKKFHCRENI</sequence>
<dbReference type="SMART" id="SM00355">
    <property type="entry name" value="ZnF_C2H2"/>
    <property type="match status" value="2"/>
</dbReference>
<reference evidence="3" key="1">
    <citation type="submission" date="2015-11" db="EMBL/GenBank/DDBJ databases">
        <title>De novo transcriptome assembly of four potential Pierce s Disease insect vectors from Arizona vineyards.</title>
        <authorList>
            <person name="Tassone E.E."/>
        </authorList>
    </citation>
    <scope>NUCLEOTIDE SEQUENCE</scope>
</reference>
<dbReference type="Pfam" id="PF00096">
    <property type="entry name" value="zf-C2H2"/>
    <property type="match status" value="1"/>
</dbReference>
<dbReference type="SUPFAM" id="SSF57667">
    <property type="entry name" value="beta-beta-alpha zinc fingers"/>
    <property type="match status" value="1"/>
</dbReference>
<dbReference type="AlphaFoldDB" id="A0A1B6MDT9"/>